<organism evidence="2 3">
    <name type="scientific">Danaus chrysippus</name>
    <name type="common">African queen</name>
    <dbReference type="NCBI Taxonomy" id="151541"/>
    <lineage>
        <taxon>Eukaryota</taxon>
        <taxon>Metazoa</taxon>
        <taxon>Ecdysozoa</taxon>
        <taxon>Arthropoda</taxon>
        <taxon>Hexapoda</taxon>
        <taxon>Insecta</taxon>
        <taxon>Pterygota</taxon>
        <taxon>Neoptera</taxon>
        <taxon>Endopterygota</taxon>
        <taxon>Lepidoptera</taxon>
        <taxon>Glossata</taxon>
        <taxon>Ditrysia</taxon>
        <taxon>Papilionoidea</taxon>
        <taxon>Nymphalidae</taxon>
        <taxon>Danainae</taxon>
        <taxon>Danaini</taxon>
        <taxon>Danaina</taxon>
        <taxon>Danaus</taxon>
        <taxon>Anosia</taxon>
    </lineage>
</organism>
<accession>A0A8J2RC45</accession>
<dbReference type="EMBL" id="CAKASE010000083">
    <property type="protein sequence ID" value="CAG9585557.1"/>
    <property type="molecule type" value="Genomic_DNA"/>
</dbReference>
<proteinExistence type="predicted"/>
<dbReference type="AlphaFoldDB" id="A0A8J2RC45"/>
<evidence type="ECO:0000313" key="3">
    <source>
        <dbReference type="Proteomes" id="UP000789524"/>
    </source>
</evidence>
<protein>
    <submittedName>
        <fullName evidence="2">(African queen) hypothetical protein</fullName>
    </submittedName>
</protein>
<sequence length="93" mass="9946">MTRIATWVCNIWDRGDAVLRRLCYHRGAIGDNEDACLRGAVERLGLRYRARAGAGAGGPALRRAPATPAAPLPHLAPHSPLPPAAPVITRHPI</sequence>
<gene>
    <name evidence="2" type="ORF">DCHRY22_LOCUS15945</name>
</gene>
<name>A0A8J2RC45_9NEOP</name>
<comment type="caution">
    <text evidence="2">The sequence shown here is derived from an EMBL/GenBank/DDBJ whole genome shotgun (WGS) entry which is preliminary data.</text>
</comment>
<keyword evidence="3" id="KW-1185">Reference proteome</keyword>
<reference evidence="2" key="1">
    <citation type="submission" date="2021-09" db="EMBL/GenBank/DDBJ databases">
        <authorList>
            <person name="Martin H S."/>
        </authorList>
    </citation>
    <scope>NUCLEOTIDE SEQUENCE</scope>
</reference>
<feature type="compositionally biased region" description="Low complexity" evidence="1">
    <location>
        <begin position="59"/>
        <end position="78"/>
    </location>
</feature>
<evidence type="ECO:0000313" key="2">
    <source>
        <dbReference type="EMBL" id="CAG9585557.1"/>
    </source>
</evidence>
<feature type="region of interest" description="Disordered" evidence="1">
    <location>
        <begin position="55"/>
        <end position="93"/>
    </location>
</feature>
<evidence type="ECO:0000256" key="1">
    <source>
        <dbReference type="SAM" id="MobiDB-lite"/>
    </source>
</evidence>
<dbReference type="Proteomes" id="UP000789524">
    <property type="component" value="Unassembled WGS sequence"/>
</dbReference>